<gene>
    <name evidence="3" type="ORF">DPM12_02865</name>
</gene>
<proteinExistence type="inferred from homology"/>
<dbReference type="PANTHER" id="PTHR30486:SF6">
    <property type="entry name" value="TYPE IV PILUS RETRACTATION ATPASE PILT"/>
    <property type="match status" value="1"/>
</dbReference>
<comment type="caution">
    <text evidence="3">The sequence shown here is derived from an EMBL/GenBank/DDBJ whole genome shotgun (WGS) entry which is preliminary data.</text>
</comment>
<sequence length="396" mass="41826">MTTIPARYGQADDDLLERVRTSLAATNQSVTPGRVAAALRAEGAVLGDAAVLEVTEALRAEITGAGVLEPLLRTPGVTDVLVNGPRDVWIDRGGGLERSTVRFRDEHAVRQLAQRLASTAGRRLDDAVPFVDARLPDGVRLHAVLPPVAPRGTLISLRVPASTSFGLDELVDLGSVQPAIAPWLRAIVHARLAFLVTGSTGSGKTTVLSALLGLVAPGERIVLVEDSSELHPAHPHVVRLECRSANVEGSGHVDLDDLLRQSLRMRPDRIVVGEARGSEMITMLAALNTGHEGGCGTLHANSADDVPARLEALGIAAGLPRAAVHAQAGAALDVLIHLGRDRGGLRHVAEIDLLDRTSDGWVQTERAFTVTASGELTHGTGYGRLARLLERRGVDP</sequence>
<dbReference type="PANTHER" id="PTHR30486">
    <property type="entry name" value="TWITCHING MOTILITY PROTEIN PILT"/>
    <property type="match status" value="1"/>
</dbReference>
<dbReference type="EMBL" id="QMIG01000002">
    <property type="protein sequence ID" value="RAW17815.1"/>
    <property type="molecule type" value="Genomic_DNA"/>
</dbReference>
<dbReference type="RefSeq" id="WP_112256774.1">
    <property type="nucleotide sequence ID" value="NZ_QMIG01000002.1"/>
</dbReference>
<dbReference type="AlphaFoldDB" id="A0A329QZR6"/>
<reference evidence="3 4" key="1">
    <citation type="submission" date="2018-06" db="EMBL/GenBank/DDBJ databases">
        <title>Phytoactinopolyspora halophila sp. nov., a novel halophilic actinomycete isolated from a saline soil in China.</title>
        <authorList>
            <person name="Tang S.-K."/>
        </authorList>
    </citation>
    <scope>NUCLEOTIDE SEQUENCE [LARGE SCALE GENOMIC DNA]</scope>
    <source>
        <strain evidence="3 4">YIM 96934</strain>
    </source>
</reference>
<dbReference type="InterPro" id="IPR027417">
    <property type="entry name" value="P-loop_NTPase"/>
</dbReference>
<dbReference type="Gene3D" id="3.40.50.300">
    <property type="entry name" value="P-loop containing nucleotide triphosphate hydrolases"/>
    <property type="match status" value="1"/>
</dbReference>
<dbReference type="Gene3D" id="3.30.450.380">
    <property type="match status" value="1"/>
</dbReference>
<keyword evidence="4" id="KW-1185">Reference proteome</keyword>
<dbReference type="Pfam" id="PF00437">
    <property type="entry name" value="T2SSE"/>
    <property type="match status" value="1"/>
</dbReference>
<dbReference type="NCBIfam" id="TIGR03819">
    <property type="entry name" value="heli_sec_ATPase"/>
    <property type="match status" value="1"/>
</dbReference>
<organism evidence="3 4">
    <name type="scientific">Phytoactinopolyspora halophila</name>
    <dbReference type="NCBI Taxonomy" id="1981511"/>
    <lineage>
        <taxon>Bacteria</taxon>
        <taxon>Bacillati</taxon>
        <taxon>Actinomycetota</taxon>
        <taxon>Actinomycetes</taxon>
        <taxon>Jiangellales</taxon>
        <taxon>Jiangellaceae</taxon>
        <taxon>Phytoactinopolyspora</taxon>
    </lineage>
</organism>
<name>A0A329QZR6_9ACTN</name>
<dbReference type="SUPFAM" id="SSF52540">
    <property type="entry name" value="P-loop containing nucleoside triphosphate hydrolases"/>
    <property type="match status" value="1"/>
</dbReference>
<evidence type="ECO:0000313" key="3">
    <source>
        <dbReference type="EMBL" id="RAW17815.1"/>
    </source>
</evidence>
<dbReference type="OrthoDB" id="9810761at2"/>
<protein>
    <submittedName>
        <fullName evidence="3">Pilus assembly protein CpaF</fullName>
    </submittedName>
</protein>
<dbReference type="InterPro" id="IPR001482">
    <property type="entry name" value="T2SS/T4SS_dom"/>
</dbReference>
<dbReference type="InterPro" id="IPR050921">
    <property type="entry name" value="T4SS_GSP_E_ATPase"/>
</dbReference>
<comment type="similarity">
    <text evidence="1">Belongs to the GSP E family.</text>
</comment>
<dbReference type="GO" id="GO:0016887">
    <property type="term" value="F:ATP hydrolysis activity"/>
    <property type="evidence" value="ECO:0007669"/>
    <property type="project" value="InterPro"/>
</dbReference>
<dbReference type="Proteomes" id="UP000250462">
    <property type="component" value="Unassembled WGS sequence"/>
</dbReference>
<evidence type="ECO:0000256" key="1">
    <source>
        <dbReference type="ARBA" id="ARBA00006611"/>
    </source>
</evidence>
<feature type="domain" description="Bacterial type II secretion system protein E" evidence="2">
    <location>
        <begin position="64"/>
        <end position="322"/>
    </location>
</feature>
<accession>A0A329QZR6</accession>
<evidence type="ECO:0000313" key="4">
    <source>
        <dbReference type="Proteomes" id="UP000250462"/>
    </source>
</evidence>
<dbReference type="CDD" id="cd01130">
    <property type="entry name" value="VirB11-like_ATPase"/>
    <property type="match status" value="1"/>
</dbReference>
<evidence type="ECO:0000259" key="2">
    <source>
        <dbReference type="Pfam" id="PF00437"/>
    </source>
</evidence>
<dbReference type="InterPro" id="IPR022399">
    <property type="entry name" value="TadA-like_ATPase"/>
</dbReference>